<evidence type="ECO:0000313" key="2">
    <source>
        <dbReference type="EMBL" id="CCK73437.1"/>
    </source>
</evidence>
<sequence length="917" mass="107265">MYLSSIPLRPSYLPFCYISSRFLPTVLLHRNIRYIHYSYRSKKLDTNIDTKLPHDLKPLQDPNEIIKTLKQTHGFSDINDASPIEETFLQYLTFLNKGFQKSDQNLRLLKENLKSTGNNNNEKFNLIFSYLLTESTLELQRFKQLGPEGLKSIKQQQQQQSNDEDENSVVKNEKDLELRIMNEIFSTLTEKNKENEVYLHNVDFLFKILTELNSTITEDKGFEHGLSIEQFVEAFEISKLIPIEGRKSRGIFLSGNLIYSTKKVRMDPINESLYIDSLLKYRLFKKAFQLYDSRKDKVNERWWNELGMMILLRSNHLASFKSLLQTTDEQFNVFPYLSPRVLKLAIRKYLAINDHSMLKQLIDRFLLIVDTYGIEKSNSYMESSALMKTFQEENEASAYLNEQESYTTLDFASIIESLLYNKRINFASKLSSRFVELPQVINNDDHLKEFLTVTKLNLLKDFHSLKTFIEPHMSNAKRNLGTLQEVFNDIIKGSRNESSPGNELLFDNINSLVSTPLLTNLAHEFIYNEIASTSTRNQDEDPMTNSKRFYGLIKVLLVSGKEKTALKVLRKMEEARQLMNKKEGNETANEFYPEVNAHHYAEFIAHYTILLKASKINNASKLKIYEHKVENILNKMSKENIGMNATFLSKLLIFYRTTFNLNKSFEIINQILDSKDIEQRLPDVSRTNFYQSRTITKKLYLEIWNCYYLYNKIFHDEIGRIKKTSNYVAWKNHSKKIKMETNIHPKFNSRWLLKTMLEQDNILPDDKFFHLIIATFIRERCWTVLPSVLILMNKRYNIKITTSLGQYINQGIKKEYILSETDKLNQHHQYIEGTTNIISTDDNKFKAKQTITKMVNNGEILKKVPIGESLELLVCELLKLLQFKNHNSSPLNEVLEVANELAVDNVIIQNIIDKIKH</sequence>
<dbReference type="GO" id="GO:0032543">
    <property type="term" value="P:mitochondrial translation"/>
    <property type="evidence" value="ECO:0007669"/>
    <property type="project" value="EnsemblFungi"/>
</dbReference>
<feature type="region of interest" description="Disordered" evidence="1">
    <location>
        <begin position="150"/>
        <end position="169"/>
    </location>
</feature>
<dbReference type="RefSeq" id="XP_003980113.1">
    <property type="nucleotide sequence ID" value="XM_003980064.1"/>
</dbReference>
<dbReference type="AlphaFoldDB" id="J7RT98"/>
<proteinExistence type="predicted"/>
<dbReference type="GO" id="GO:0061668">
    <property type="term" value="P:mitochondrial ribosome assembly"/>
    <property type="evidence" value="ECO:0007669"/>
    <property type="project" value="EnsemblFungi"/>
</dbReference>
<dbReference type="GeneID" id="13926916"/>
<dbReference type="GO" id="GO:0005739">
    <property type="term" value="C:mitochondrion"/>
    <property type="evidence" value="ECO:0007669"/>
    <property type="project" value="GOC"/>
</dbReference>
<dbReference type="Proteomes" id="UP000000689">
    <property type="component" value="Chromosome 7"/>
</dbReference>
<dbReference type="OMA" id="VRMDPIN"/>
<dbReference type="KEGG" id="ndi:NDAI_0G04520"/>
<reference evidence="2 3" key="1">
    <citation type="journal article" date="2011" name="Proc. Natl. Acad. Sci. U.S.A.">
        <title>Evolutionary erosion of yeast sex chromosomes by mating-type switching accidents.</title>
        <authorList>
            <person name="Gordon J.L."/>
            <person name="Armisen D."/>
            <person name="Proux-Wera E."/>
            <person name="Oheigeartaigh S.S."/>
            <person name="Byrne K.P."/>
            <person name="Wolfe K.H."/>
        </authorList>
    </citation>
    <scope>NUCLEOTIDE SEQUENCE [LARGE SCALE GENOMIC DNA]</scope>
    <source>
        <strain evidence="3">ATCC 10597 / BCRC 20456 / CBS 421 / NBRC 0211 / NRRL Y-12639</strain>
    </source>
</reference>
<dbReference type="EMBL" id="HE580273">
    <property type="protein sequence ID" value="CCK73437.1"/>
    <property type="molecule type" value="Genomic_DNA"/>
</dbReference>
<gene>
    <name evidence="2" type="primary">NDAI0G04520</name>
    <name evidence="2" type="ordered locus">NDAI_0G04520</name>
</gene>
<keyword evidence="3" id="KW-1185">Reference proteome</keyword>
<organism evidence="2 3">
    <name type="scientific">Naumovozyma dairenensis (strain ATCC 10597 / BCRC 20456 / CBS 421 / NBRC 0211 / NRRL Y-12639)</name>
    <name type="common">Saccharomyces dairenensis</name>
    <dbReference type="NCBI Taxonomy" id="1071378"/>
    <lineage>
        <taxon>Eukaryota</taxon>
        <taxon>Fungi</taxon>
        <taxon>Dikarya</taxon>
        <taxon>Ascomycota</taxon>
        <taxon>Saccharomycotina</taxon>
        <taxon>Saccharomycetes</taxon>
        <taxon>Saccharomycetales</taxon>
        <taxon>Saccharomycetaceae</taxon>
        <taxon>Naumovozyma</taxon>
    </lineage>
</organism>
<dbReference type="HOGENOM" id="CLU_327620_0_0_1"/>
<dbReference type="OrthoDB" id="185373at2759"/>
<evidence type="ECO:0000313" key="3">
    <source>
        <dbReference type="Proteomes" id="UP000000689"/>
    </source>
</evidence>
<dbReference type="eggNOG" id="ENOG502QQPQ">
    <property type="taxonomic scope" value="Eukaryota"/>
</dbReference>
<dbReference type="GO" id="GO:0008494">
    <property type="term" value="F:translation activator activity"/>
    <property type="evidence" value="ECO:0007669"/>
    <property type="project" value="EnsemblFungi"/>
</dbReference>
<protein>
    <submittedName>
        <fullName evidence="2">Uncharacterized protein</fullName>
    </submittedName>
</protein>
<accession>J7RT98</accession>
<evidence type="ECO:0000256" key="1">
    <source>
        <dbReference type="SAM" id="MobiDB-lite"/>
    </source>
</evidence>
<name>J7RT98_NAUDC</name>